<proteinExistence type="predicted"/>
<comment type="caution">
    <text evidence="1">The sequence shown here is derived from an EMBL/GenBank/DDBJ whole genome shotgun (WGS) entry which is preliminary data.</text>
</comment>
<dbReference type="AlphaFoldDB" id="A0A2H0CX22"/>
<protein>
    <submittedName>
        <fullName evidence="1">Uncharacterized protein</fullName>
    </submittedName>
</protein>
<evidence type="ECO:0000313" key="1">
    <source>
        <dbReference type="EMBL" id="PIP73968.1"/>
    </source>
</evidence>
<reference evidence="1 2" key="1">
    <citation type="submission" date="2017-09" db="EMBL/GenBank/DDBJ databases">
        <title>Depth-based differentiation of microbial function through sediment-hosted aquifers and enrichment of novel symbionts in the deep terrestrial subsurface.</title>
        <authorList>
            <person name="Probst A.J."/>
            <person name="Ladd B."/>
            <person name="Jarett J.K."/>
            <person name="Geller-Mcgrath D.E."/>
            <person name="Sieber C.M."/>
            <person name="Emerson J.B."/>
            <person name="Anantharaman K."/>
            <person name="Thomas B.C."/>
            <person name="Malmstrom R."/>
            <person name="Stieglmeier M."/>
            <person name="Klingl A."/>
            <person name="Woyke T."/>
            <person name="Ryan C.M."/>
            <person name="Banfield J.F."/>
        </authorList>
    </citation>
    <scope>NUCLEOTIDE SEQUENCE [LARGE SCALE GENOMIC DNA]</scope>
    <source>
        <strain evidence="1">CG22_combo_CG10-13_8_21_14_all_47_15</strain>
    </source>
</reference>
<dbReference type="Proteomes" id="UP000230638">
    <property type="component" value="Unassembled WGS sequence"/>
</dbReference>
<name>A0A2H0CX22_9BACT</name>
<accession>A0A2H0CX22</accession>
<organism evidence="1 2">
    <name type="scientific">Candidatus Lloydbacteria bacterium CG22_combo_CG10-13_8_21_14_all_47_15</name>
    <dbReference type="NCBI Taxonomy" id="1974635"/>
    <lineage>
        <taxon>Bacteria</taxon>
        <taxon>Candidatus Lloydiibacteriota</taxon>
    </lineage>
</organism>
<gene>
    <name evidence="1" type="ORF">COW88_00125</name>
</gene>
<sequence>MSKKYLFGTIVTLLITGIAAILVFAVDWADVKIKEEIRDTVTRQEIVKAQATEALKSVVDVANELSGITSGAVFNFEIDDMDGRSANFGIVRYVDEVKGEWIVEEHTVTFRETSSPQSNFAEVDRDTNRVISMHRPVPDFAASGDALSAEKLEAIARQFVERVYPEFANGSRLEFDPGSKNAPAKATNYFYRWNDKQFAVPDGLDMDIPPFIQVGITSTGFIFSYDNTVQLYRNLPKEALRTLCGFFEMPFIVDSSLDPKKGEVVIWFGGGQYLVLPFEPETDFEGCSESAKSWLRMHPYLNDSGKN</sequence>
<dbReference type="EMBL" id="PCTL01000001">
    <property type="protein sequence ID" value="PIP73968.1"/>
    <property type="molecule type" value="Genomic_DNA"/>
</dbReference>
<evidence type="ECO:0000313" key="2">
    <source>
        <dbReference type="Proteomes" id="UP000230638"/>
    </source>
</evidence>